<organism evidence="1 2">
    <name type="scientific">Campylobacter concisus</name>
    <dbReference type="NCBI Taxonomy" id="199"/>
    <lineage>
        <taxon>Bacteria</taxon>
        <taxon>Pseudomonadati</taxon>
        <taxon>Campylobacterota</taxon>
        <taxon>Epsilonproteobacteria</taxon>
        <taxon>Campylobacterales</taxon>
        <taxon>Campylobacteraceae</taxon>
        <taxon>Campylobacter</taxon>
    </lineage>
</organism>
<reference evidence="1 2" key="1">
    <citation type="journal article" date="2018" name="Emerg. Microbes Infect.">
        <title>Genomic analysis of oral Campylobacter concisus strains identified a potential bacterial molecular marker associated with active Crohn's disease.</title>
        <authorList>
            <person name="Liu F."/>
            <person name="Ma R."/>
            <person name="Tay C.Y.A."/>
            <person name="Octavia S."/>
            <person name="Lan R."/>
            <person name="Chung H.K.L."/>
            <person name="Riordan S.M."/>
            <person name="Grimm M.C."/>
            <person name="Leong R.W."/>
            <person name="Tanaka M.M."/>
            <person name="Connor S."/>
            <person name="Zhang L."/>
        </authorList>
    </citation>
    <scope>NUCLEOTIDE SEQUENCE [LARGE SCALE GENOMIC DNA]</scope>
    <source>
        <strain evidence="1 2">H16O-S1</strain>
    </source>
</reference>
<evidence type="ECO:0000313" key="2">
    <source>
        <dbReference type="Proteomes" id="UP000594571"/>
    </source>
</evidence>
<dbReference type="Proteomes" id="UP000594571">
    <property type="component" value="Chromosome"/>
</dbReference>
<protein>
    <submittedName>
        <fullName evidence="1">Uncharacterized protein</fullName>
    </submittedName>
</protein>
<name>A0A7S9S6A3_9BACT</name>
<dbReference type="RefSeq" id="WP_107848102.1">
    <property type="nucleotide sequence ID" value="NZ_CP049263.1"/>
</dbReference>
<accession>A0A7S9S6A3</accession>
<reference evidence="1 2" key="2">
    <citation type="journal article" date="2020" name="Microb. Genom.">
        <title>Analysis of complete Campylobacter concisus genomes identifies genomospecies features, secretion systems and novel plasmids and their association with severe ulcerative colitis.</title>
        <authorList>
            <person name="Liu F."/>
            <person name="Chen S."/>
            <person name="Luu L.D.W."/>
            <person name="Lee S.A."/>
            <person name="Tay A.C.Y."/>
            <person name="Wu R."/>
            <person name="Riordan S.M."/>
            <person name="Lan R."/>
            <person name="Liu L."/>
            <person name="Zhang L."/>
        </authorList>
    </citation>
    <scope>NUCLEOTIDE SEQUENCE [LARGE SCALE GENOMIC DNA]</scope>
    <source>
        <strain evidence="1 2">H16O-S1</strain>
    </source>
</reference>
<evidence type="ECO:0000313" key="1">
    <source>
        <dbReference type="EMBL" id="QPH96991.1"/>
    </source>
</evidence>
<proteinExistence type="predicted"/>
<dbReference type="EMBL" id="CP049263">
    <property type="protein sequence ID" value="QPH96991.1"/>
    <property type="molecule type" value="Genomic_DNA"/>
</dbReference>
<gene>
    <name evidence="1" type="ORF">CVS89_01625</name>
</gene>
<sequence length="148" mass="17480">MPWRKMRFFDKSWISGDLGDNEFEKRIEDYSSYIKSFYGELKTLERVFVDLNFSDAKIVSFAFMKSGARVKFYIGDLQNGYYELSVIFKNFHIDDSALGEIIASEVAFAEKEFYFSYMMSDLKERHFAFDEICSIKFKKISSKMYSSC</sequence>
<dbReference type="AlphaFoldDB" id="A0A7S9S6A3"/>